<gene>
    <name evidence="1" type="ORF">BJ322DRAFT_1105103</name>
</gene>
<dbReference type="AlphaFoldDB" id="A0A9P6L9W1"/>
<dbReference type="Proteomes" id="UP000736335">
    <property type="component" value="Unassembled WGS sequence"/>
</dbReference>
<comment type="caution">
    <text evidence="1">The sequence shown here is derived from an EMBL/GenBank/DDBJ whole genome shotgun (WGS) entry which is preliminary data.</text>
</comment>
<accession>A0A9P6L9W1</accession>
<reference evidence="1" key="1">
    <citation type="journal article" date="2020" name="Nat. Commun.">
        <title>Large-scale genome sequencing of mycorrhizal fungi provides insights into the early evolution of symbiotic traits.</title>
        <authorList>
            <person name="Miyauchi S."/>
            <person name="Kiss E."/>
            <person name="Kuo A."/>
            <person name="Drula E."/>
            <person name="Kohler A."/>
            <person name="Sanchez-Garcia M."/>
            <person name="Morin E."/>
            <person name="Andreopoulos B."/>
            <person name="Barry K.W."/>
            <person name="Bonito G."/>
            <person name="Buee M."/>
            <person name="Carver A."/>
            <person name="Chen C."/>
            <person name="Cichocki N."/>
            <person name="Clum A."/>
            <person name="Culley D."/>
            <person name="Crous P.W."/>
            <person name="Fauchery L."/>
            <person name="Girlanda M."/>
            <person name="Hayes R.D."/>
            <person name="Keri Z."/>
            <person name="LaButti K."/>
            <person name="Lipzen A."/>
            <person name="Lombard V."/>
            <person name="Magnuson J."/>
            <person name="Maillard F."/>
            <person name="Murat C."/>
            <person name="Nolan M."/>
            <person name="Ohm R.A."/>
            <person name="Pangilinan J."/>
            <person name="Pereira M.F."/>
            <person name="Perotto S."/>
            <person name="Peter M."/>
            <person name="Pfister S."/>
            <person name="Riley R."/>
            <person name="Sitrit Y."/>
            <person name="Stielow J.B."/>
            <person name="Szollosi G."/>
            <person name="Zifcakova L."/>
            <person name="Stursova M."/>
            <person name="Spatafora J.W."/>
            <person name="Tedersoo L."/>
            <person name="Vaario L.M."/>
            <person name="Yamada A."/>
            <person name="Yan M."/>
            <person name="Wang P."/>
            <person name="Xu J."/>
            <person name="Bruns T."/>
            <person name="Baldrian P."/>
            <person name="Vilgalys R."/>
            <person name="Dunand C."/>
            <person name="Henrissat B."/>
            <person name="Grigoriev I.V."/>
            <person name="Hibbett D."/>
            <person name="Nagy L.G."/>
            <person name="Martin F.M."/>
        </authorList>
    </citation>
    <scope>NUCLEOTIDE SEQUENCE</scope>
    <source>
        <strain evidence="1">UH-Tt-Lm1</strain>
    </source>
</reference>
<evidence type="ECO:0000313" key="1">
    <source>
        <dbReference type="EMBL" id="KAF9789237.1"/>
    </source>
</evidence>
<proteinExistence type="predicted"/>
<sequence>MTLNPIIHYPRQPLNIFERRLSIVSHPLPHIDHPLSEEQTFTLPLHGLTGIPDILLSLPSVELLETGRFSLDELVDYSQGNEILLSAGEVLPIKCLDKIVSSAFSGLKIHIHAQGNSPPPRDFLVGAGTSPGPTVSIQPNVPTSDFTPPKPILTNPSFTRMATVSVQISSEEEGTVPFMAPEFPEQDLLLIIGPRLKGQMRLRSFTFGHLIYALGPAIAGERSPRPENARMRMVGMTEVVWYLFG</sequence>
<evidence type="ECO:0000313" key="2">
    <source>
        <dbReference type="Proteomes" id="UP000736335"/>
    </source>
</evidence>
<protein>
    <submittedName>
        <fullName evidence="1">Uncharacterized protein</fullName>
    </submittedName>
</protein>
<keyword evidence="2" id="KW-1185">Reference proteome</keyword>
<reference evidence="1" key="2">
    <citation type="submission" date="2020-11" db="EMBL/GenBank/DDBJ databases">
        <authorList>
            <consortium name="DOE Joint Genome Institute"/>
            <person name="Kuo A."/>
            <person name="Miyauchi S."/>
            <person name="Kiss E."/>
            <person name="Drula E."/>
            <person name="Kohler A."/>
            <person name="Sanchez-Garcia M."/>
            <person name="Andreopoulos B."/>
            <person name="Barry K.W."/>
            <person name="Bonito G."/>
            <person name="Buee M."/>
            <person name="Carver A."/>
            <person name="Chen C."/>
            <person name="Cichocki N."/>
            <person name="Clum A."/>
            <person name="Culley D."/>
            <person name="Crous P.W."/>
            <person name="Fauchery L."/>
            <person name="Girlanda M."/>
            <person name="Hayes R."/>
            <person name="Keri Z."/>
            <person name="Labutti K."/>
            <person name="Lipzen A."/>
            <person name="Lombard V."/>
            <person name="Magnuson J."/>
            <person name="Maillard F."/>
            <person name="Morin E."/>
            <person name="Murat C."/>
            <person name="Nolan M."/>
            <person name="Ohm R."/>
            <person name="Pangilinan J."/>
            <person name="Pereira M."/>
            <person name="Perotto S."/>
            <person name="Peter M."/>
            <person name="Riley R."/>
            <person name="Sitrit Y."/>
            <person name="Stielow B."/>
            <person name="Szollosi G."/>
            <person name="Zifcakova L."/>
            <person name="Stursova M."/>
            <person name="Spatafora J.W."/>
            <person name="Tedersoo L."/>
            <person name="Vaario L.-M."/>
            <person name="Yamada A."/>
            <person name="Yan M."/>
            <person name="Wang P."/>
            <person name="Xu J."/>
            <person name="Bruns T."/>
            <person name="Baldrian P."/>
            <person name="Vilgalys R."/>
            <person name="Henrissat B."/>
            <person name="Grigoriev I.V."/>
            <person name="Hibbett D."/>
            <person name="Nagy L.G."/>
            <person name="Martin F.M."/>
        </authorList>
    </citation>
    <scope>NUCLEOTIDE SEQUENCE</scope>
    <source>
        <strain evidence="1">UH-Tt-Lm1</strain>
    </source>
</reference>
<dbReference type="EMBL" id="WIUZ02000003">
    <property type="protein sequence ID" value="KAF9789237.1"/>
    <property type="molecule type" value="Genomic_DNA"/>
</dbReference>
<organism evidence="1 2">
    <name type="scientific">Thelephora terrestris</name>
    <dbReference type="NCBI Taxonomy" id="56493"/>
    <lineage>
        <taxon>Eukaryota</taxon>
        <taxon>Fungi</taxon>
        <taxon>Dikarya</taxon>
        <taxon>Basidiomycota</taxon>
        <taxon>Agaricomycotina</taxon>
        <taxon>Agaricomycetes</taxon>
        <taxon>Thelephorales</taxon>
        <taxon>Thelephoraceae</taxon>
        <taxon>Thelephora</taxon>
    </lineage>
</organism>
<name>A0A9P6L9W1_9AGAM</name>